<comment type="subcellular location">
    <subcellularLocation>
        <location evidence="2">Mitochondrion inner membrane</location>
        <topology evidence="2">Peripheral membrane protein</topology>
        <orientation evidence="2">Matrix side</orientation>
    </subcellularLocation>
</comment>
<keyword evidence="4" id="KW-1185">Reference proteome</keyword>
<evidence type="ECO:0000256" key="1">
    <source>
        <dbReference type="ARBA" id="ARBA00007355"/>
    </source>
</evidence>
<proteinExistence type="inferred from homology"/>
<keyword evidence="2" id="KW-0496">Mitochondrion</keyword>
<dbReference type="GO" id="GO:0006979">
    <property type="term" value="P:response to oxidative stress"/>
    <property type="evidence" value="ECO:0007669"/>
    <property type="project" value="TreeGrafter"/>
</dbReference>
<dbReference type="PANTHER" id="PTHR12910">
    <property type="entry name" value="NADH-UBIQUINONE OXIDOREDUCTASE SUBUNIT B17.2"/>
    <property type="match status" value="1"/>
</dbReference>
<name>A0A150GQ54_GONPE</name>
<gene>
    <name evidence="3" type="ORF">GPECTOR_11g6</name>
</gene>
<dbReference type="Pfam" id="PF05071">
    <property type="entry name" value="NDUFA12"/>
    <property type="match status" value="2"/>
</dbReference>
<accession>A0A150GQ54</accession>
<comment type="function">
    <text evidence="2">Accessory subunit of the mitochondrial membrane respiratory chain NADH dehydrogenase (Complex I), that is believed not to be involved in catalysis. Complex I functions in the transfer of electrons from NADH to the respiratory chain. The immediate electron acceptor for the enzyme is believed to be ubiquinone.</text>
</comment>
<comment type="caution">
    <text evidence="3">The sequence shown here is derived from an EMBL/GenBank/DDBJ whole genome shotgun (WGS) entry which is preliminary data.</text>
</comment>
<keyword evidence="2" id="KW-0999">Mitochondrion inner membrane</keyword>
<keyword evidence="2" id="KW-0679">Respiratory chain</keyword>
<dbReference type="Proteomes" id="UP000075714">
    <property type="component" value="Unassembled WGS sequence"/>
</dbReference>
<dbReference type="GO" id="GO:0005743">
    <property type="term" value="C:mitochondrial inner membrane"/>
    <property type="evidence" value="ECO:0007669"/>
    <property type="project" value="UniProtKB-SubCell"/>
</dbReference>
<organism evidence="3 4">
    <name type="scientific">Gonium pectorale</name>
    <name type="common">Green alga</name>
    <dbReference type="NCBI Taxonomy" id="33097"/>
    <lineage>
        <taxon>Eukaryota</taxon>
        <taxon>Viridiplantae</taxon>
        <taxon>Chlorophyta</taxon>
        <taxon>core chlorophytes</taxon>
        <taxon>Chlorophyceae</taxon>
        <taxon>CS clade</taxon>
        <taxon>Chlamydomonadales</taxon>
        <taxon>Volvocaceae</taxon>
        <taxon>Gonium</taxon>
    </lineage>
</organism>
<dbReference type="EMBL" id="LSYV01000012">
    <property type="protein sequence ID" value="KXZ51934.1"/>
    <property type="molecule type" value="Genomic_DNA"/>
</dbReference>
<keyword evidence="2" id="KW-0249">Electron transport</keyword>
<keyword evidence="2" id="KW-0472">Membrane</keyword>
<dbReference type="PANTHER" id="PTHR12910:SF2">
    <property type="entry name" value="NADH DEHYDROGENASE [UBIQUINONE] 1 ALPHA SUBCOMPLEX SUBUNIT 12"/>
    <property type="match status" value="1"/>
</dbReference>
<dbReference type="OrthoDB" id="274641at2759"/>
<evidence type="ECO:0000313" key="4">
    <source>
        <dbReference type="Proteomes" id="UP000075714"/>
    </source>
</evidence>
<dbReference type="GO" id="GO:0045271">
    <property type="term" value="C:respiratory chain complex I"/>
    <property type="evidence" value="ECO:0007669"/>
    <property type="project" value="InterPro"/>
</dbReference>
<evidence type="ECO:0000313" key="3">
    <source>
        <dbReference type="EMBL" id="KXZ51934.1"/>
    </source>
</evidence>
<sequence length="204" mass="24065">MGYIERLLDVSGKKSLFSFFASWEFGKMLVDGNLAHNNLFRGPSGNLVGTDHYGNKYYENNSHTYGRRRWVVYADKFDYNVTSVPPEWHGWVNYINDYNPVAHTFKKPIYHVRSGEGGRRRRWVVYADKFDYNVTSVPPEWHGWVNYINDYNPVAHTFKKPIYHVQSYISKTGSPECYNPKGSWFNPQKRNWKKYESWQPGQSA</sequence>
<dbReference type="STRING" id="33097.A0A150GQ54"/>
<dbReference type="AlphaFoldDB" id="A0A150GQ54"/>
<keyword evidence="2" id="KW-0813">Transport</keyword>
<comment type="similarity">
    <text evidence="1 2">Belongs to the complex I NDUFA12 subunit family.</text>
</comment>
<reference evidence="4" key="1">
    <citation type="journal article" date="2016" name="Nat. Commun.">
        <title>The Gonium pectorale genome demonstrates co-option of cell cycle regulation during the evolution of multicellularity.</title>
        <authorList>
            <person name="Hanschen E.R."/>
            <person name="Marriage T.N."/>
            <person name="Ferris P.J."/>
            <person name="Hamaji T."/>
            <person name="Toyoda A."/>
            <person name="Fujiyama A."/>
            <person name="Neme R."/>
            <person name="Noguchi H."/>
            <person name="Minakuchi Y."/>
            <person name="Suzuki M."/>
            <person name="Kawai-Toyooka H."/>
            <person name="Smith D.R."/>
            <person name="Sparks H."/>
            <person name="Anderson J."/>
            <person name="Bakaric R."/>
            <person name="Luria V."/>
            <person name="Karger A."/>
            <person name="Kirschner M.W."/>
            <person name="Durand P.M."/>
            <person name="Michod R.E."/>
            <person name="Nozaki H."/>
            <person name="Olson B.J."/>
        </authorList>
    </citation>
    <scope>NUCLEOTIDE SEQUENCE [LARGE SCALE GENOMIC DNA]</scope>
    <source>
        <strain evidence="4">NIES-2863</strain>
    </source>
</reference>
<protein>
    <recommendedName>
        <fullName evidence="2">NADH dehydrogenase [ubiquinone] 1 alpha subcomplex subunit 12</fullName>
    </recommendedName>
</protein>
<evidence type="ECO:0000256" key="2">
    <source>
        <dbReference type="RuleBase" id="RU363103"/>
    </source>
</evidence>
<dbReference type="InterPro" id="IPR007763">
    <property type="entry name" value="NDUFA12"/>
</dbReference>